<accession>M6JP59</accession>
<reference evidence="2 3" key="1">
    <citation type="submission" date="2013-01" db="EMBL/GenBank/DDBJ databases">
        <authorList>
            <person name="Harkins D.M."/>
            <person name="Durkin A.S."/>
            <person name="Brinkac L.M."/>
            <person name="Haft D.H."/>
            <person name="Selengut J.D."/>
            <person name="Sanka R."/>
            <person name="DePew J."/>
            <person name="Purushe J."/>
            <person name="Hartskeerl R.A."/>
            <person name="Ahmed A."/>
            <person name="van der Linden H."/>
            <person name="Goris M.G.A."/>
            <person name="Vinetz J.M."/>
            <person name="Sutton G.G."/>
            <person name="Nierman W.C."/>
            <person name="Fouts D.E."/>
        </authorList>
    </citation>
    <scope>NUCLEOTIDE SEQUENCE [LARGE SCALE GENOMIC DNA]</scope>
    <source>
        <strain evidence="2 3">MAVJ 401</strain>
    </source>
</reference>
<proteinExistence type="predicted"/>
<sequence length="44" mass="4847">MKKSGKPGTETGSDSAHQTKTWRTKILSSSESISNRLSEQIQIL</sequence>
<comment type="caution">
    <text evidence="2">The sequence shown here is derived from an EMBL/GenBank/DDBJ whole genome shotgun (WGS) entry which is preliminary data.</text>
</comment>
<protein>
    <submittedName>
        <fullName evidence="2">Uncharacterized protein</fullName>
    </submittedName>
</protein>
<dbReference type="EMBL" id="AHMU02000053">
    <property type="protein sequence ID" value="EMN21393.1"/>
    <property type="molecule type" value="Genomic_DNA"/>
</dbReference>
<feature type="region of interest" description="Disordered" evidence="1">
    <location>
        <begin position="1"/>
        <end position="33"/>
    </location>
</feature>
<gene>
    <name evidence="2" type="ORF">LEP1GSC063_0418</name>
</gene>
<evidence type="ECO:0000313" key="3">
    <source>
        <dbReference type="Proteomes" id="UP000012106"/>
    </source>
</evidence>
<organism evidence="2 3">
    <name type="scientific">Leptospira santarosai serovar Arenal str. MAVJ 401</name>
    <dbReference type="NCBI Taxonomy" id="1049976"/>
    <lineage>
        <taxon>Bacteria</taxon>
        <taxon>Pseudomonadati</taxon>
        <taxon>Spirochaetota</taxon>
        <taxon>Spirochaetia</taxon>
        <taxon>Leptospirales</taxon>
        <taxon>Leptospiraceae</taxon>
        <taxon>Leptospira</taxon>
    </lineage>
</organism>
<dbReference type="AlphaFoldDB" id="M6JP59"/>
<dbReference type="Proteomes" id="UP000012106">
    <property type="component" value="Unassembled WGS sequence"/>
</dbReference>
<feature type="compositionally biased region" description="Polar residues" evidence="1">
    <location>
        <begin position="10"/>
        <end position="21"/>
    </location>
</feature>
<evidence type="ECO:0000313" key="2">
    <source>
        <dbReference type="EMBL" id="EMN21393.1"/>
    </source>
</evidence>
<name>M6JP59_9LEPT</name>
<evidence type="ECO:0000256" key="1">
    <source>
        <dbReference type="SAM" id="MobiDB-lite"/>
    </source>
</evidence>